<gene>
    <name evidence="2" type="ORF">PGQ11_015560</name>
</gene>
<sequence>MRFSVTAAAVSFLAATAVSGLTIEEAKELRPVLDAYVSDLGARDLNKRNFCTKHWKTCDVCFEKYSYCHQDNIPSSINCLATCSSCPGKC</sequence>
<evidence type="ECO:0000313" key="2">
    <source>
        <dbReference type="EMBL" id="KAK8849080.1"/>
    </source>
</evidence>
<dbReference type="EMBL" id="JAPCWZ010000010">
    <property type="protein sequence ID" value="KAK8849080.1"/>
    <property type="molecule type" value="Genomic_DNA"/>
</dbReference>
<accession>A0ABR2HLW0</accession>
<keyword evidence="3" id="KW-1185">Reference proteome</keyword>
<organism evidence="2 3">
    <name type="scientific">Apiospora arundinis</name>
    <dbReference type="NCBI Taxonomy" id="335852"/>
    <lineage>
        <taxon>Eukaryota</taxon>
        <taxon>Fungi</taxon>
        <taxon>Dikarya</taxon>
        <taxon>Ascomycota</taxon>
        <taxon>Pezizomycotina</taxon>
        <taxon>Sordariomycetes</taxon>
        <taxon>Xylariomycetidae</taxon>
        <taxon>Amphisphaeriales</taxon>
        <taxon>Apiosporaceae</taxon>
        <taxon>Apiospora</taxon>
    </lineage>
</organism>
<feature type="signal peptide" evidence="1">
    <location>
        <begin position="1"/>
        <end position="20"/>
    </location>
</feature>
<feature type="chain" id="PRO_5045994127" evidence="1">
    <location>
        <begin position="21"/>
        <end position="90"/>
    </location>
</feature>
<comment type="caution">
    <text evidence="2">The sequence shown here is derived from an EMBL/GenBank/DDBJ whole genome shotgun (WGS) entry which is preliminary data.</text>
</comment>
<name>A0ABR2HLW0_9PEZI</name>
<protein>
    <submittedName>
        <fullName evidence="2">Uncharacterized protein</fullName>
    </submittedName>
</protein>
<evidence type="ECO:0000256" key="1">
    <source>
        <dbReference type="SAM" id="SignalP"/>
    </source>
</evidence>
<dbReference type="Proteomes" id="UP001390339">
    <property type="component" value="Unassembled WGS sequence"/>
</dbReference>
<proteinExistence type="predicted"/>
<reference evidence="2 3" key="1">
    <citation type="journal article" date="2024" name="IMA Fungus">
        <title>Apiospora arundinis, a panoply of carbohydrate-active enzymes and secondary metabolites.</title>
        <authorList>
            <person name="Sorensen T."/>
            <person name="Petersen C."/>
            <person name="Muurmann A.T."/>
            <person name="Christiansen J.V."/>
            <person name="Brundto M.L."/>
            <person name="Overgaard C.K."/>
            <person name="Boysen A.T."/>
            <person name="Wollenberg R.D."/>
            <person name="Larsen T.O."/>
            <person name="Sorensen J.L."/>
            <person name="Nielsen K.L."/>
            <person name="Sondergaard T.E."/>
        </authorList>
    </citation>
    <scope>NUCLEOTIDE SEQUENCE [LARGE SCALE GENOMIC DNA]</scope>
    <source>
        <strain evidence="2 3">AAU 773</strain>
    </source>
</reference>
<evidence type="ECO:0000313" key="3">
    <source>
        <dbReference type="Proteomes" id="UP001390339"/>
    </source>
</evidence>
<keyword evidence="1" id="KW-0732">Signal</keyword>